<evidence type="ECO:0000313" key="2">
    <source>
        <dbReference type="Proteomes" id="UP000256924"/>
    </source>
</evidence>
<dbReference type="RefSeq" id="WP_116098238.1">
    <property type="nucleotide sequence ID" value="NZ_QNVU01000013.1"/>
</dbReference>
<dbReference type="AlphaFoldDB" id="A0A3D9BBJ3"/>
<organism evidence="1 2">
    <name type="scientific">Candidatus Chryseobacterium massiliense</name>
    <dbReference type="NCBI Taxonomy" id="204089"/>
    <lineage>
        <taxon>Bacteria</taxon>
        <taxon>Pseudomonadati</taxon>
        <taxon>Bacteroidota</taxon>
        <taxon>Flavobacteriia</taxon>
        <taxon>Flavobacteriales</taxon>
        <taxon>Weeksellaceae</taxon>
        <taxon>Chryseobacterium group</taxon>
        <taxon>Chryseobacterium</taxon>
    </lineage>
</organism>
<evidence type="ECO:0000313" key="1">
    <source>
        <dbReference type="EMBL" id="REC50696.1"/>
    </source>
</evidence>
<reference evidence="1 2" key="1">
    <citation type="journal article" date="2004" name="Emerg. Infect. Dis.">
        <title>Amoebae-resisting bacteria isolated from human nasal swabs by amoebal coculture.</title>
        <authorList>
            <person name="Greub G."/>
            <person name="La Scola B."/>
            <person name="Raoult D."/>
        </authorList>
    </citation>
    <scope>NUCLEOTIDE SEQUENCE [LARGE SCALE GENOMIC DNA]</scope>
    <source>
        <strain evidence="1 2">CCUG 51329</strain>
    </source>
</reference>
<gene>
    <name evidence="1" type="ORF">DRF68_08310</name>
</gene>
<dbReference type="Pfam" id="PF13306">
    <property type="entry name" value="LRR_5"/>
    <property type="match status" value="2"/>
</dbReference>
<name>A0A3D9BBJ3_9FLAO</name>
<dbReference type="EMBL" id="QNVU01000013">
    <property type="protein sequence ID" value="REC50696.1"/>
    <property type="molecule type" value="Genomic_DNA"/>
</dbReference>
<proteinExistence type="predicted"/>
<comment type="caution">
    <text evidence="1">The sequence shown here is derived from an EMBL/GenBank/DDBJ whole genome shotgun (WGS) entry which is preliminary data.</text>
</comment>
<dbReference type="Gene3D" id="3.80.10.10">
    <property type="entry name" value="Ribonuclease Inhibitor"/>
    <property type="match status" value="1"/>
</dbReference>
<dbReference type="Proteomes" id="UP000256924">
    <property type="component" value="Unassembled WGS sequence"/>
</dbReference>
<sequence>MKTKEALKLYFEKGDQPTQEQFWEWMDSYWHKEEKIPQDAVETFEKVIPFFDGDKLMGSSIALTIPKNIKQIYNSAYIYGGFNYQITKVIFNEGLEIIGSASFHSQNIKSIDTPSTLKIIKNSAFANQSNNINGNDSLEEIILNEGLEIIEDYAFTVEMSKSPTIKNLYIPNTVQSVGQNAFFIPSLQTVSAPAGLDLSTAGIPATAVITYRDLPE</sequence>
<protein>
    <recommendedName>
        <fullName evidence="3">Leucine-rich repeat domain-containing protein</fullName>
    </recommendedName>
</protein>
<evidence type="ECO:0008006" key="3">
    <source>
        <dbReference type="Google" id="ProtNLM"/>
    </source>
</evidence>
<keyword evidence="2" id="KW-1185">Reference proteome</keyword>
<dbReference type="InterPro" id="IPR032675">
    <property type="entry name" value="LRR_dom_sf"/>
</dbReference>
<accession>A0A3D9BBJ3</accession>
<dbReference type="InterPro" id="IPR026906">
    <property type="entry name" value="LRR_5"/>
</dbReference>